<dbReference type="Proteomes" id="UP000297447">
    <property type="component" value="Unassembled WGS sequence"/>
</dbReference>
<evidence type="ECO:0000313" key="15">
    <source>
        <dbReference type="Proteomes" id="UP000297447"/>
    </source>
</evidence>
<evidence type="ECO:0000256" key="11">
    <source>
        <dbReference type="PROSITE-ProRule" id="PRU00169"/>
    </source>
</evidence>
<feature type="domain" description="Response regulatory" evidence="12">
    <location>
        <begin position="3"/>
        <end position="119"/>
    </location>
</feature>
<dbReference type="OrthoDB" id="9800897at2"/>
<evidence type="ECO:0000313" key="14">
    <source>
        <dbReference type="EMBL" id="TFD55293.1"/>
    </source>
</evidence>
<evidence type="ECO:0000256" key="10">
    <source>
        <dbReference type="PROSITE-ProRule" id="PRU00110"/>
    </source>
</evidence>
<protein>
    <submittedName>
        <fullName evidence="14">Response regulator</fullName>
    </submittedName>
</protein>
<feature type="domain" description="Response regulatory" evidence="12">
    <location>
        <begin position="161"/>
        <end position="283"/>
    </location>
</feature>
<dbReference type="PANTHER" id="PTHR45339:SF1">
    <property type="entry name" value="HYBRID SIGNAL TRANSDUCTION HISTIDINE KINASE J"/>
    <property type="match status" value="1"/>
</dbReference>
<evidence type="ECO:0000256" key="3">
    <source>
        <dbReference type="ARBA" id="ARBA00022553"/>
    </source>
</evidence>
<dbReference type="PANTHER" id="PTHR45339">
    <property type="entry name" value="HYBRID SIGNAL TRANSDUCTION HISTIDINE KINASE J"/>
    <property type="match status" value="1"/>
</dbReference>
<name>A0A4R9AAN3_9MICO</name>
<dbReference type="Pfam" id="PF00072">
    <property type="entry name" value="Response_reg"/>
    <property type="match status" value="2"/>
</dbReference>
<feature type="modified residue" description="Phosphohistidine" evidence="10">
    <location>
        <position position="364"/>
    </location>
</feature>
<proteinExistence type="predicted"/>
<keyword evidence="9" id="KW-0472">Membrane</keyword>
<dbReference type="GO" id="GO:0005886">
    <property type="term" value="C:plasma membrane"/>
    <property type="evidence" value="ECO:0007669"/>
    <property type="project" value="UniProtKB-SubCell"/>
</dbReference>
<dbReference type="RefSeq" id="WP_134517976.1">
    <property type="nucleotide sequence ID" value="NZ_SOHE01000013.1"/>
</dbReference>
<dbReference type="EMBL" id="SOHE01000013">
    <property type="protein sequence ID" value="TFD55293.1"/>
    <property type="molecule type" value="Genomic_DNA"/>
</dbReference>
<evidence type="ECO:0000259" key="12">
    <source>
        <dbReference type="PROSITE" id="PS50110"/>
    </source>
</evidence>
<feature type="domain" description="HPt" evidence="13">
    <location>
        <begin position="325"/>
        <end position="425"/>
    </location>
</feature>
<evidence type="ECO:0000256" key="2">
    <source>
        <dbReference type="ARBA" id="ARBA00022475"/>
    </source>
</evidence>
<feature type="modified residue" description="4-aspartylphosphate" evidence="11">
    <location>
        <position position="52"/>
    </location>
</feature>
<evidence type="ECO:0000256" key="5">
    <source>
        <dbReference type="ARBA" id="ARBA00022741"/>
    </source>
</evidence>
<comment type="caution">
    <text evidence="14">The sequence shown here is derived from an EMBL/GenBank/DDBJ whole genome shotgun (WGS) entry which is preliminary data.</text>
</comment>
<dbReference type="CDD" id="cd17548">
    <property type="entry name" value="REC_DivK-like"/>
    <property type="match status" value="1"/>
</dbReference>
<gene>
    <name evidence="14" type="ORF">E3T55_02505</name>
</gene>
<dbReference type="Pfam" id="PF01627">
    <property type="entry name" value="Hpt"/>
    <property type="match status" value="1"/>
</dbReference>
<feature type="modified residue" description="4-aspartylphosphate" evidence="11">
    <location>
        <position position="210"/>
    </location>
</feature>
<keyword evidence="4" id="KW-0812">Transmembrane</keyword>
<dbReference type="InterPro" id="IPR008207">
    <property type="entry name" value="Sig_transdc_His_kin_Hpt_dom"/>
</dbReference>
<dbReference type="SUPFAM" id="SSF52172">
    <property type="entry name" value="CheY-like"/>
    <property type="match status" value="2"/>
</dbReference>
<reference evidence="14 15" key="1">
    <citation type="submission" date="2019-03" db="EMBL/GenBank/DDBJ databases">
        <title>Genomics of glacier-inhabiting Cryobacterium strains.</title>
        <authorList>
            <person name="Liu Q."/>
            <person name="Xin Y.-H."/>
        </authorList>
    </citation>
    <scope>NUCLEOTIDE SEQUENCE [LARGE SCALE GENOMIC DNA]</scope>
    <source>
        <strain evidence="14 15">Hh14</strain>
    </source>
</reference>
<dbReference type="PROSITE" id="PS50110">
    <property type="entry name" value="RESPONSE_REGULATORY"/>
    <property type="match status" value="2"/>
</dbReference>
<keyword evidence="15" id="KW-1185">Reference proteome</keyword>
<keyword evidence="6" id="KW-0067">ATP-binding</keyword>
<organism evidence="14 15">
    <name type="scientific">Cryobacterium frigoriphilum</name>
    <dbReference type="NCBI Taxonomy" id="1259150"/>
    <lineage>
        <taxon>Bacteria</taxon>
        <taxon>Bacillati</taxon>
        <taxon>Actinomycetota</taxon>
        <taxon>Actinomycetes</taxon>
        <taxon>Micrococcales</taxon>
        <taxon>Microbacteriaceae</taxon>
        <taxon>Cryobacterium</taxon>
    </lineage>
</organism>
<evidence type="ECO:0000256" key="9">
    <source>
        <dbReference type="ARBA" id="ARBA00023136"/>
    </source>
</evidence>
<keyword evidence="5" id="KW-0547">Nucleotide-binding</keyword>
<dbReference type="CDD" id="cd17546">
    <property type="entry name" value="REC_hyHK_CKI1_RcsC-like"/>
    <property type="match status" value="1"/>
</dbReference>
<evidence type="ECO:0000256" key="1">
    <source>
        <dbReference type="ARBA" id="ARBA00004651"/>
    </source>
</evidence>
<comment type="subcellular location">
    <subcellularLocation>
        <location evidence="1">Cell membrane</location>
        <topology evidence="1">Multi-pass membrane protein</topology>
    </subcellularLocation>
</comment>
<dbReference type="InterPro" id="IPR036641">
    <property type="entry name" value="HPT_dom_sf"/>
</dbReference>
<dbReference type="InterPro" id="IPR001789">
    <property type="entry name" value="Sig_transdc_resp-reg_receiver"/>
</dbReference>
<evidence type="ECO:0000256" key="8">
    <source>
        <dbReference type="ARBA" id="ARBA00023012"/>
    </source>
</evidence>
<dbReference type="GO" id="GO:0000160">
    <property type="term" value="P:phosphorelay signal transduction system"/>
    <property type="evidence" value="ECO:0007669"/>
    <property type="project" value="UniProtKB-KW"/>
</dbReference>
<keyword evidence="3 11" id="KW-0597">Phosphoprotein</keyword>
<dbReference type="InterPro" id="IPR011006">
    <property type="entry name" value="CheY-like_superfamily"/>
</dbReference>
<dbReference type="GO" id="GO:0005524">
    <property type="term" value="F:ATP binding"/>
    <property type="evidence" value="ECO:0007669"/>
    <property type="project" value="UniProtKB-KW"/>
</dbReference>
<sequence>MARVLVIEDNGTNMKLATLLLTRAGHTVLAAADAETGLTLAHSEKPELILMDIQLPGMDGLAATALLKQDPATAGIPVIALTAMAMKADQDRSRLAGCDGYITKPLRYQELYAAIDALLVNREVEAAGHLPEPHHVPSLFVREEATFEPPARDEAILKGRLILVVEDNETNQKVLVRQLALLGWAADVVDTGVLALERWRSGDYALVISDLRMPGLDGFRLAAAIRADEQTRGEPRATQVPIIALTANSQQGEEARCIAAGMDGYLTKPLQLATLKLMLARWLPHGAPTALPATVPAFLPDVSVARSAAAPAVDVSMLESLVGNDPAVILDFLTDFRASALLIGTALVAACQADDTVGVGAQAHKLKSSSRSVGAAALGDLCDRLEVAGKAGRLDTLALLRPVFEQELRAVLAFLDACTAAAPAAVPTVTS</sequence>
<dbReference type="SMART" id="SM00448">
    <property type="entry name" value="REC"/>
    <property type="match status" value="2"/>
</dbReference>
<evidence type="ECO:0000259" key="13">
    <source>
        <dbReference type="PROSITE" id="PS50894"/>
    </source>
</evidence>
<dbReference type="SUPFAM" id="SSF47226">
    <property type="entry name" value="Histidine-containing phosphotransfer domain, HPT domain"/>
    <property type="match status" value="1"/>
</dbReference>
<evidence type="ECO:0000256" key="6">
    <source>
        <dbReference type="ARBA" id="ARBA00022840"/>
    </source>
</evidence>
<keyword evidence="7" id="KW-1133">Transmembrane helix</keyword>
<dbReference type="PROSITE" id="PS50894">
    <property type="entry name" value="HPT"/>
    <property type="match status" value="1"/>
</dbReference>
<evidence type="ECO:0000256" key="7">
    <source>
        <dbReference type="ARBA" id="ARBA00022989"/>
    </source>
</evidence>
<accession>A0A4R9AAN3</accession>
<dbReference type="Gene3D" id="3.40.50.2300">
    <property type="match status" value="2"/>
</dbReference>
<evidence type="ECO:0000256" key="4">
    <source>
        <dbReference type="ARBA" id="ARBA00022692"/>
    </source>
</evidence>
<dbReference type="CDD" id="cd00088">
    <property type="entry name" value="HPT"/>
    <property type="match status" value="1"/>
</dbReference>
<dbReference type="AlphaFoldDB" id="A0A4R9AAN3"/>
<keyword evidence="8" id="KW-0902">Two-component regulatory system</keyword>
<keyword evidence="2" id="KW-1003">Cell membrane</keyword>
<dbReference type="Gene3D" id="1.20.120.160">
    <property type="entry name" value="HPT domain"/>
    <property type="match status" value="1"/>
</dbReference>